<dbReference type="PANTHER" id="PTHR30146">
    <property type="entry name" value="LACI-RELATED TRANSCRIPTIONAL REPRESSOR"/>
    <property type="match status" value="1"/>
</dbReference>
<evidence type="ECO:0000313" key="6">
    <source>
        <dbReference type="Proteomes" id="UP000198362"/>
    </source>
</evidence>
<dbReference type="OrthoDB" id="9785139at2"/>
<dbReference type="CDD" id="cd01574">
    <property type="entry name" value="PBP1_LacI"/>
    <property type="match status" value="1"/>
</dbReference>
<keyword evidence="1" id="KW-0805">Transcription regulation</keyword>
<dbReference type="EMBL" id="FZPH01000001">
    <property type="protein sequence ID" value="SNS76664.1"/>
    <property type="molecule type" value="Genomic_DNA"/>
</dbReference>
<dbReference type="InterPro" id="IPR028082">
    <property type="entry name" value="Peripla_BP_I"/>
</dbReference>
<gene>
    <name evidence="5" type="ORF">SAMN05421812_101707</name>
</gene>
<evidence type="ECO:0000256" key="3">
    <source>
        <dbReference type="ARBA" id="ARBA00023163"/>
    </source>
</evidence>
<evidence type="ECO:0000256" key="1">
    <source>
        <dbReference type="ARBA" id="ARBA00023015"/>
    </source>
</evidence>
<dbReference type="Pfam" id="PF13377">
    <property type="entry name" value="Peripla_BP_3"/>
    <property type="match status" value="1"/>
</dbReference>
<evidence type="ECO:0000256" key="2">
    <source>
        <dbReference type="ARBA" id="ARBA00023125"/>
    </source>
</evidence>
<keyword evidence="3" id="KW-0804">Transcription</keyword>
<name>A0A239H8T2_9ACTN</name>
<evidence type="ECO:0000259" key="4">
    <source>
        <dbReference type="PROSITE" id="PS50932"/>
    </source>
</evidence>
<dbReference type="PROSITE" id="PS50932">
    <property type="entry name" value="HTH_LACI_2"/>
    <property type="match status" value="1"/>
</dbReference>
<dbReference type="InterPro" id="IPR000843">
    <property type="entry name" value="HTH_LacI"/>
</dbReference>
<proteinExistence type="predicted"/>
<dbReference type="PANTHER" id="PTHR30146:SF109">
    <property type="entry name" value="HTH-TYPE TRANSCRIPTIONAL REGULATOR GALS"/>
    <property type="match status" value="1"/>
</dbReference>
<keyword evidence="6" id="KW-1185">Reference proteome</keyword>
<dbReference type="SUPFAM" id="SSF47413">
    <property type="entry name" value="lambda repressor-like DNA-binding domains"/>
    <property type="match status" value="1"/>
</dbReference>
<reference evidence="5 6" key="1">
    <citation type="submission" date="2017-06" db="EMBL/GenBank/DDBJ databases">
        <authorList>
            <person name="Kim H.J."/>
            <person name="Triplett B.A."/>
        </authorList>
    </citation>
    <scope>NUCLEOTIDE SEQUENCE [LARGE SCALE GENOMIC DNA]</scope>
    <source>
        <strain evidence="5 6">CGMCC 4.5593</strain>
    </source>
</reference>
<keyword evidence="2 5" id="KW-0238">DNA-binding</keyword>
<organism evidence="5 6">
    <name type="scientific">Asanoa hainanensis</name>
    <dbReference type="NCBI Taxonomy" id="560556"/>
    <lineage>
        <taxon>Bacteria</taxon>
        <taxon>Bacillati</taxon>
        <taxon>Actinomycetota</taxon>
        <taxon>Actinomycetes</taxon>
        <taxon>Micromonosporales</taxon>
        <taxon>Micromonosporaceae</taxon>
        <taxon>Asanoa</taxon>
    </lineage>
</organism>
<dbReference type="Gene3D" id="1.10.260.40">
    <property type="entry name" value="lambda repressor-like DNA-binding domains"/>
    <property type="match status" value="1"/>
</dbReference>
<dbReference type="GO" id="GO:0003700">
    <property type="term" value="F:DNA-binding transcription factor activity"/>
    <property type="evidence" value="ECO:0007669"/>
    <property type="project" value="TreeGrafter"/>
</dbReference>
<dbReference type="GO" id="GO:0000976">
    <property type="term" value="F:transcription cis-regulatory region binding"/>
    <property type="evidence" value="ECO:0007669"/>
    <property type="project" value="TreeGrafter"/>
</dbReference>
<accession>A0A239H8T2</accession>
<protein>
    <submittedName>
        <fullName evidence="5">DNA-binding transcriptional regulator, LacI/PurR family</fullName>
    </submittedName>
</protein>
<dbReference type="CDD" id="cd01392">
    <property type="entry name" value="HTH_LacI"/>
    <property type="match status" value="1"/>
</dbReference>
<dbReference type="InterPro" id="IPR010982">
    <property type="entry name" value="Lambda_DNA-bd_dom_sf"/>
</dbReference>
<dbReference type="SMART" id="SM00354">
    <property type="entry name" value="HTH_LACI"/>
    <property type="match status" value="1"/>
</dbReference>
<dbReference type="AlphaFoldDB" id="A0A239H8T2"/>
<dbReference type="Pfam" id="PF00356">
    <property type="entry name" value="LacI"/>
    <property type="match status" value="1"/>
</dbReference>
<sequence>MADVARQVGLSHQTVSRVLNDHPLVRPETRERVRKAIEDLGYRPNSAARALVTRRSQTLGVITFNSTLYGPASTLFGIEQAARDAGFVVTIDSLTALTATSVRAALDRLAKQAVEGIIVIAPLSGTAEVLSALAGQLPAVVVEGGAVPGLGAVSVDQEEGARRVTRHLLDQGAATVWHVAGPGDWVEAEGRVLGWRSVLREAGAVVHRPLRGTWSPSSGYTAGRRLADRGDVEAVFVANDQMALGLLRAFHEAGVRVPGDVLVAGFDDVPEAAYFTPPLTTVRQDFTAVGRRSIELLVEQVAAGRPLERRAVVPVELVVRQSSKR</sequence>
<dbReference type="InterPro" id="IPR046335">
    <property type="entry name" value="LacI/GalR-like_sensor"/>
</dbReference>
<evidence type="ECO:0000313" key="5">
    <source>
        <dbReference type="EMBL" id="SNS76664.1"/>
    </source>
</evidence>
<dbReference type="SUPFAM" id="SSF53822">
    <property type="entry name" value="Periplasmic binding protein-like I"/>
    <property type="match status" value="1"/>
</dbReference>
<dbReference type="Proteomes" id="UP000198362">
    <property type="component" value="Unassembled WGS sequence"/>
</dbReference>
<feature type="domain" description="HTH lacI-type" evidence="4">
    <location>
        <begin position="1"/>
        <end position="53"/>
    </location>
</feature>
<dbReference type="Gene3D" id="3.40.50.2300">
    <property type="match status" value="2"/>
</dbReference>